<evidence type="ECO:0008006" key="4">
    <source>
        <dbReference type="Google" id="ProtNLM"/>
    </source>
</evidence>
<evidence type="ECO:0000313" key="2">
    <source>
        <dbReference type="EMBL" id="GLS20992.1"/>
    </source>
</evidence>
<keyword evidence="3" id="KW-1185">Reference proteome</keyword>
<organism evidence="2 3">
    <name type="scientific">Labrys miyagiensis</name>
    <dbReference type="NCBI Taxonomy" id="346912"/>
    <lineage>
        <taxon>Bacteria</taxon>
        <taxon>Pseudomonadati</taxon>
        <taxon>Pseudomonadota</taxon>
        <taxon>Alphaproteobacteria</taxon>
        <taxon>Hyphomicrobiales</taxon>
        <taxon>Xanthobacteraceae</taxon>
        <taxon>Labrys</taxon>
    </lineage>
</organism>
<proteinExistence type="predicted"/>
<dbReference type="RefSeq" id="WP_284314063.1">
    <property type="nucleotide sequence ID" value="NZ_BSPC01000038.1"/>
</dbReference>
<protein>
    <recommendedName>
        <fullName evidence="4">YfhD family protein</fullName>
    </recommendedName>
</protein>
<feature type="region of interest" description="Disordered" evidence="1">
    <location>
        <begin position="1"/>
        <end position="55"/>
    </location>
</feature>
<name>A0ABQ6CMX0_9HYPH</name>
<evidence type="ECO:0000313" key="3">
    <source>
        <dbReference type="Proteomes" id="UP001156882"/>
    </source>
</evidence>
<dbReference type="Proteomes" id="UP001156882">
    <property type="component" value="Unassembled WGS sequence"/>
</dbReference>
<accession>A0ABQ6CMX0</accession>
<evidence type="ECO:0000256" key="1">
    <source>
        <dbReference type="SAM" id="MobiDB-lite"/>
    </source>
</evidence>
<feature type="compositionally biased region" description="Basic and acidic residues" evidence="1">
    <location>
        <begin position="13"/>
        <end position="27"/>
    </location>
</feature>
<sequence length="55" mass="6307">MTQKPKAKAPQPFRDEVKRADAARTPEENQAIIDDEYKAASEKTKRVDRLHSLAR</sequence>
<reference evidence="3" key="1">
    <citation type="journal article" date="2019" name="Int. J. Syst. Evol. Microbiol.">
        <title>The Global Catalogue of Microorganisms (GCM) 10K type strain sequencing project: providing services to taxonomists for standard genome sequencing and annotation.</title>
        <authorList>
            <consortium name="The Broad Institute Genomics Platform"/>
            <consortium name="The Broad Institute Genome Sequencing Center for Infectious Disease"/>
            <person name="Wu L."/>
            <person name="Ma J."/>
        </authorList>
    </citation>
    <scope>NUCLEOTIDE SEQUENCE [LARGE SCALE GENOMIC DNA]</scope>
    <source>
        <strain evidence="3">NBRC 101365</strain>
    </source>
</reference>
<gene>
    <name evidence="2" type="ORF">GCM10007874_40090</name>
</gene>
<comment type="caution">
    <text evidence="2">The sequence shown here is derived from an EMBL/GenBank/DDBJ whole genome shotgun (WGS) entry which is preliminary data.</text>
</comment>
<dbReference type="EMBL" id="BSPC01000038">
    <property type="protein sequence ID" value="GLS20992.1"/>
    <property type="molecule type" value="Genomic_DNA"/>
</dbReference>
<feature type="compositionally biased region" description="Basic and acidic residues" evidence="1">
    <location>
        <begin position="35"/>
        <end position="55"/>
    </location>
</feature>